<keyword evidence="3" id="KW-1185">Reference proteome</keyword>
<dbReference type="Gene3D" id="3.40.30.10">
    <property type="entry name" value="Glutaredoxin"/>
    <property type="match status" value="1"/>
</dbReference>
<dbReference type="InterPro" id="IPR036249">
    <property type="entry name" value="Thioredoxin-like_sf"/>
</dbReference>
<dbReference type="Proteomes" id="UP000322873">
    <property type="component" value="Unassembled WGS sequence"/>
</dbReference>
<evidence type="ECO:0000313" key="3">
    <source>
        <dbReference type="Proteomes" id="UP000322873"/>
    </source>
</evidence>
<organism evidence="2 3">
    <name type="scientific">Monilinia fructicola</name>
    <name type="common">Brown rot fungus</name>
    <name type="synonym">Ciboria fructicola</name>
    <dbReference type="NCBI Taxonomy" id="38448"/>
    <lineage>
        <taxon>Eukaryota</taxon>
        <taxon>Fungi</taxon>
        <taxon>Dikarya</taxon>
        <taxon>Ascomycota</taxon>
        <taxon>Pezizomycotina</taxon>
        <taxon>Leotiomycetes</taxon>
        <taxon>Helotiales</taxon>
        <taxon>Sclerotiniaceae</taxon>
        <taxon>Monilinia</taxon>
    </lineage>
</organism>
<dbReference type="AlphaFoldDB" id="A0A5M9K9I7"/>
<comment type="caution">
    <text evidence="2">The sequence shown here is derived from an EMBL/GenBank/DDBJ whole genome shotgun (WGS) entry which is preliminary data.</text>
</comment>
<reference evidence="2 3" key="1">
    <citation type="submission" date="2019-06" db="EMBL/GenBank/DDBJ databases">
        <title>Genome Sequence of the Brown Rot Fungal Pathogen Monilinia fructicola.</title>
        <authorList>
            <person name="De Miccolis Angelini R.M."/>
            <person name="Landi L."/>
            <person name="Abate D."/>
            <person name="Pollastro S."/>
            <person name="Romanazzi G."/>
            <person name="Faretra F."/>
        </authorList>
    </citation>
    <scope>NUCLEOTIDE SEQUENCE [LARGE SCALE GENOMIC DNA]</scope>
    <source>
        <strain evidence="2 3">Mfrc123</strain>
    </source>
</reference>
<name>A0A5M9K9I7_MONFR</name>
<sequence>MSSVEPLVRFYDLSGPKAWSPSCWFTRFALNYKGIPYTTVKVSYPGIKPLCERLFPDMTDIGATVPIVEILQPPHRALNDSTPIAKLLNERFTEKDGYRDLKLVDKVDEYDASGAQFIMRAIFRWIVKDVYEKALDKEDGSREYFKTTRESFLGCDLKDVTEVRGGGEAAILEDLKVQWADLRERMLHDDGKGEPTYIDFYDAAHVKWIGAASEEKLAKLMNLYEDDTFIKLMNKQEEIADNKLLFITVSIIIARRTMVGDEG</sequence>
<dbReference type="Gene3D" id="1.20.1050.10">
    <property type="match status" value="1"/>
</dbReference>
<proteinExistence type="predicted"/>
<protein>
    <recommendedName>
        <fullName evidence="1">GST N-terminal domain-containing protein</fullName>
    </recommendedName>
</protein>
<dbReference type="EMBL" id="VICG01000001">
    <property type="protein sequence ID" value="KAA8577179.1"/>
    <property type="molecule type" value="Genomic_DNA"/>
</dbReference>
<dbReference type="Pfam" id="PF13409">
    <property type="entry name" value="GST_N_2"/>
    <property type="match status" value="1"/>
</dbReference>
<evidence type="ECO:0000313" key="2">
    <source>
        <dbReference type="EMBL" id="KAA8577179.1"/>
    </source>
</evidence>
<evidence type="ECO:0000259" key="1">
    <source>
        <dbReference type="Pfam" id="PF13409"/>
    </source>
</evidence>
<accession>A0A5M9K9I7</accession>
<dbReference type="VEuPathDB" id="FungiDB:MFRU_021g01030"/>
<gene>
    <name evidence="2" type="ORF">EYC84_007174</name>
</gene>
<dbReference type="SUPFAM" id="SSF52833">
    <property type="entry name" value="Thioredoxin-like"/>
    <property type="match status" value="1"/>
</dbReference>
<feature type="domain" description="GST N-terminal" evidence="1">
    <location>
        <begin position="19"/>
        <end position="90"/>
    </location>
</feature>
<dbReference type="InterPro" id="IPR004045">
    <property type="entry name" value="Glutathione_S-Trfase_N"/>
</dbReference>